<evidence type="ECO:0000256" key="1">
    <source>
        <dbReference type="SAM" id="MobiDB-lite"/>
    </source>
</evidence>
<evidence type="ECO:0000313" key="4">
    <source>
        <dbReference type="Proteomes" id="UP000582016"/>
    </source>
</evidence>
<dbReference type="OrthoDB" id="4161186at2759"/>
<dbReference type="AlphaFoldDB" id="A0A8H5JSP5"/>
<proteinExistence type="predicted"/>
<feature type="region of interest" description="Disordered" evidence="1">
    <location>
        <begin position="15"/>
        <end position="116"/>
    </location>
</feature>
<dbReference type="Proteomes" id="UP000582016">
    <property type="component" value="Unassembled WGS sequence"/>
</dbReference>
<dbReference type="Pfam" id="PF20516">
    <property type="entry name" value="PDDEXK_12"/>
    <property type="match status" value="1"/>
</dbReference>
<feature type="domain" description="PD-(D/E)XK nuclease-like" evidence="2">
    <location>
        <begin position="187"/>
        <end position="348"/>
    </location>
</feature>
<organism evidence="3 4">
    <name type="scientific">Fusarium phyllophilum</name>
    <dbReference type="NCBI Taxonomy" id="47803"/>
    <lineage>
        <taxon>Eukaryota</taxon>
        <taxon>Fungi</taxon>
        <taxon>Dikarya</taxon>
        <taxon>Ascomycota</taxon>
        <taxon>Pezizomycotina</taxon>
        <taxon>Sordariomycetes</taxon>
        <taxon>Hypocreomycetidae</taxon>
        <taxon>Hypocreales</taxon>
        <taxon>Nectriaceae</taxon>
        <taxon>Fusarium</taxon>
        <taxon>Fusarium fujikuroi species complex</taxon>
    </lineage>
</organism>
<evidence type="ECO:0000313" key="3">
    <source>
        <dbReference type="EMBL" id="KAF5559668.1"/>
    </source>
</evidence>
<sequence>MNSINKRILFWLDDIPPHFPPPAQPISKKRFFSEGGLLPSPPHSPESVAEAMPPVTPVAKKRKTLGDVPSLARRERVDDDDEESEQTPRAEPSLSDDRTSQRTGSTTASGASSPTKALRALKYQEDGLDHVKLDVSDETLPASLVELANDMQDIGNGEGVIPEYLKGEIKDLGATTTAHGNFKPYRFDEEDKRYPKTSHRRLSLGDVLQIVSDARDCDEYQADETYWNNHVHTPLLNIIFRGTNPCLTQLDGFTSCTTASILPEYKINATAGKKVDYSSFINPELDKFLPNATKLIDKICASATENSINHTSFQRLLDRPISFSIETKRGAQMAQKAELQMGEFVASTFVDGKTTLFTAHGSFGSTASLLSTFQVIAGVQRLRIWALEVFWPWYKTYVLSPKPSSAASDVA</sequence>
<name>A0A8H5JSP5_9HYPO</name>
<accession>A0A8H5JSP5</accession>
<keyword evidence="4" id="KW-1185">Reference proteome</keyword>
<feature type="compositionally biased region" description="Low complexity" evidence="1">
    <location>
        <begin position="101"/>
        <end position="115"/>
    </location>
</feature>
<dbReference type="InterPro" id="IPR046797">
    <property type="entry name" value="PDDEXK_12"/>
</dbReference>
<reference evidence="3 4" key="1">
    <citation type="submission" date="2020-05" db="EMBL/GenBank/DDBJ databases">
        <title>Identification and distribution of gene clusters putatively required for synthesis of sphingolipid metabolism inhibitors in phylogenetically diverse species of the filamentous fungus Fusarium.</title>
        <authorList>
            <person name="Kim H.-S."/>
            <person name="Busman M."/>
            <person name="Brown D.W."/>
            <person name="Divon H."/>
            <person name="Uhlig S."/>
            <person name="Proctor R.H."/>
        </authorList>
    </citation>
    <scope>NUCLEOTIDE SEQUENCE [LARGE SCALE GENOMIC DNA]</scope>
    <source>
        <strain evidence="3 4">NRRL 13617</strain>
    </source>
</reference>
<evidence type="ECO:0000259" key="2">
    <source>
        <dbReference type="Pfam" id="PF20516"/>
    </source>
</evidence>
<gene>
    <name evidence="3" type="ORF">FPHYL_6980</name>
</gene>
<dbReference type="EMBL" id="JAAOAQ010000252">
    <property type="protein sequence ID" value="KAF5559668.1"/>
    <property type="molecule type" value="Genomic_DNA"/>
</dbReference>
<comment type="caution">
    <text evidence="3">The sequence shown here is derived from an EMBL/GenBank/DDBJ whole genome shotgun (WGS) entry which is preliminary data.</text>
</comment>
<protein>
    <recommendedName>
        <fullName evidence="2">PD-(D/E)XK nuclease-like domain-containing protein</fullName>
    </recommendedName>
</protein>